<comment type="caution">
    <text evidence="1">The sequence shown here is derived from an EMBL/GenBank/DDBJ whole genome shotgun (WGS) entry which is preliminary data.</text>
</comment>
<accession>A0A8S4RJ68</accession>
<evidence type="ECO:0000313" key="1">
    <source>
        <dbReference type="EMBL" id="CAH2236803.1"/>
    </source>
</evidence>
<organism evidence="1 2">
    <name type="scientific">Pararge aegeria aegeria</name>
    <dbReference type="NCBI Taxonomy" id="348720"/>
    <lineage>
        <taxon>Eukaryota</taxon>
        <taxon>Metazoa</taxon>
        <taxon>Ecdysozoa</taxon>
        <taxon>Arthropoda</taxon>
        <taxon>Hexapoda</taxon>
        <taxon>Insecta</taxon>
        <taxon>Pterygota</taxon>
        <taxon>Neoptera</taxon>
        <taxon>Endopterygota</taxon>
        <taxon>Lepidoptera</taxon>
        <taxon>Glossata</taxon>
        <taxon>Ditrysia</taxon>
        <taxon>Papilionoidea</taxon>
        <taxon>Nymphalidae</taxon>
        <taxon>Satyrinae</taxon>
        <taxon>Satyrini</taxon>
        <taxon>Parargina</taxon>
        <taxon>Pararge</taxon>
    </lineage>
</organism>
<sequence length="101" mass="11399">MQVSSRCFPLPLKQVIFQLLKRHITWEVKGACKDSNISEGPSVEFYCKLGTCLRLAFTLNSVASKIVRKSPRSVHRHTSDFQTIRNHEKVISQGILVSGTN</sequence>
<dbReference type="EMBL" id="CAKXAJ010025223">
    <property type="protein sequence ID" value="CAH2236803.1"/>
    <property type="molecule type" value="Genomic_DNA"/>
</dbReference>
<name>A0A8S4RJ68_9NEOP</name>
<dbReference type="Proteomes" id="UP000838756">
    <property type="component" value="Unassembled WGS sequence"/>
</dbReference>
<protein>
    <submittedName>
        <fullName evidence="1">Jg8562 protein</fullName>
    </submittedName>
</protein>
<evidence type="ECO:0000313" key="2">
    <source>
        <dbReference type="Proteomes" id="UP000838756"/>
    </source>
</evidence>
<reference evidence="1" key="1">
    <citation type="submission" date="2022-03" db="EMBL/GenBank/DDBJ databases">
        <authorList>
            <person name="Lindestad O."/>
        </authorList>
    </citation>
    <scope>NUCLEOTIDE SEQUENCE</scope>
</reference>
<proteinExistence type="predicted"/>
<dbReference type="AlphaFoldDB" id="A0A8S4RJ68"/>
<keyword evidence="2" id="KW-1185">Reference proteome</keyword>
<gene>
    <name evidence="1" type="primary">jg8562</name>
    <name evidence="1" type="ORF">PAEG_LOCUS14149</name>
</gene>